<keyword evidence="2" id="KW-1185">Reference proteome</keyword>
<sequence length="401" mass="47247">MNLEKLEKIISLEEKEGYSEHLEIEPGKLLYCKVEEQDDFINFIDKNWVNLELTYRTFEREFLKGIVAILEKENRTIDEENNPAQEVIKEIEIKYPEKEFSVYDEIMGIFVESKGLFEDFTIYDVEKNRDELEKEIKMMIKSKEESEDPLQNQAIPQYVIETKVKARESEIALELADKKNKNFIDLLHIEHFNGVKAIRQPLKVSIGRKISNNNIQRIAKAGGNKRYRSQTLMEEYIEYESYERDEQLKNLWKLIVKDNLNDLEKIIINSINWLGEAIQEVKFATSILKAIIFLEAIIKKENERSIKEKIAQRTAVIIGNKDKNININNIYKDMRRLYEKRSEINHTGEIQVKDIDKIKLINYAKEVLIQLTTNAEYQGILNQDDLVDKLETQTKANKFTK</sequence>
<dbReference type="PATRIC" id="fig|457404.5.peg.3487"/>
<dbReference type="EMBL" id="AGWJ02000035">
    <property type="protein sequence ID" value="EPC08976.1"/>
    <property type="molecule type" value="Genomic_DNA"/>
</dbReference>
<comment type="caution">
    <text evidence="1">The sequence shown here is derived from an EMBL/GenBank/DDBJ whole genome shotgun (WGS) entry which is preliminary data.</text>
</comment>
<protein>
    <submittedName>
        <fullName evidence="1">Uncharacterized protein</fullName>
    </submittedName>
</protein>
<dbReference type="Proteomes" id="UP000003233">
    <property type="component" value="Unassembled WGS sequence"/>
</dbReference>
<dbReference type="HOGENOM" id="CLU_686548_0_0_0"/>
<accession>S2LFV8</accession>
<dbReference type="AlphaFoldDB" id="S2LFV8"/>
<evidence type="ECO:0000313" key="1">
    <source>
        <dbReference type="EMBL" id="EPC08976.1"/>
    </source>
</evidence>
<name>S2LFV8_9FUSO</name>
<dbReference type="RefSeq" id="WP_016361953.1">
    <property type="nucleotide sequence ID" value="NZ_KE161012.1"/>
</dbReference>
<organism evidence="1 2">
    <name type="scientific">Fusobacterium ulcerans 12-1B</name>
    <dbReference type="NCBI Taxonomy" id="457404"/>
    <lineage>
        <taxon>Bacteria</taxon>
        <taxon>Fusobacteriati</taxon>
        <taxon>Fusobacteriota</taxon>
        <taxon>Fusobacteriia</taxon>
        <taxon>Fusobacteriales</taxon>
        <taxon>Fusobacteriaceae</taxon>
        <taxon>Fusobacterium</taxon>
    </lineage>
</organism>
<reference evidence="1 2" key="1">
    <citation type="submission" date="2012-07" db="EMBL/GenBank/DDBJ databases">
        <title>The Genome Sequence of Fusobacterium ulcerans 12_1B.</title>
        <authorList>
            <consortium name="The Broad Institute Genome Sequencing Platform"/>
            <person name="Earl A."/>
            <person name="Ward D."/>
            <person name="Feldgarden M."/>
            <person name="Gevers D."/>
            <person name="Strauss J."/>
            <person name="Ambrose C.E."/>
            <person name="Allen-Vercoe E."/>
            <person name="Walker B."/>
            <person name="Young S.K."/>
            <person name="Zeng Q."/>
            <person name="Gargeya S."/>
            <person name="Fitzgerald M."/>
            <person name="Haas B."/>
            <person name="Abouelleil A."/>
            <person name="Alvarado L."/>
            <person name="Arachchi H.M."/>
            <person name="Berlin A.M."/>
            <person name="Chapman S.B."/>
            <person name="Goldberg J."/>
            <person name="Griggs A."/>
            <person name="Gujja S."/>
            <person name="Hansen M."/>
            <person name="Howarth C."/>
            <person name="Imamovic A."/>
            <person name="Larimer J."/>
            <person name="McCowen C."/>
            <person name="Montmayeur A."/>
            <person name="Murphy C."/>
            <person name="Neiman D."/>
            <person name="Pearson M."/>
            <person name="Priest M."/>
            <person name="Roberts A."/>
            <person name="Saif S."/>
            <person name="Shea T."/>
            <person name="Sisk P."/>
            <person name="Sykes S."/>
            <person name="Wortman J."/>
            <person name="Nusbaum C."/>
            <person name="Birren B."/>
        </authorList>
    </citation>
    <scope>NUCLEOTIDE SEQUENCE [LARGE SCALE GENOMIC DNA]</scope>
    <source>
        <strain evidence="1 2">12_1B</strain>
    </source>
</reference>
<evidence type="ECO:0000313" key="2">
    <source>
        <dbReference type="Proteomes" id="UP000003233"/>
    </source>
</evidence>
<gene>
    <name evidence="1" type="ORF">HMPREF0402_04295</name>
</gene>
<proteinExistence type="predicted"/>